<gene>
    <name evidence="1" type="ORF">DW780_00980</name>
</gene>
<dbReference type="EMBL" id="QSJP01000001">
    <property type="protein sequence ID" value="RHD91607.1"/>
    <property type="molecule type" value="Genomic_DNA"/>
</dbReference>
<protein>
    <submittedName>
        <fullName evidence="1">DUF1320 domain-containing protein</fullName>
    </submittedName>
</protein>
<sequence>MYITEQDYINIGESALDIVQQSKPENREAAEKFAMDFAAGYLRARYDVNAAFAREGDERNMALVGCLTDIALYRMVLSLPSRMSWEKYEKQYSRQVEWLEAVQSSAVMLDLPTVTGPNGEEDYHNPIRTGEGVRNNYIW</sequence>
<evidence type="ECO:0000313" key="1">
    <source>
        <dbReference type="EMBL" id="RHD91607.1"/>
    </source>
</evidence>
<dbReference type="InterPro" id="IPR009752">
    <property type="entry name" value="Phage_Mu_GpJ"/>
</dbReference>
<dbReference type="Proteomes" id="UP000284785">
    <property type="component" value="Unassembled WGS sequence"/>
</dbReference>
<comment type="caution">
    <text evidence="1">The sequence shown here is derived from an EMBL/GenBank/DDBJ whole genome shotgun (WGS) entry which is preliminary data.</text>
</comment>
<name>A0A414HUV0_BACT4</name>
<accession>A0A414HUV0</accession>
<proteinExistence type="predicted"/>
<dbReference type="AlphaFoldDB" id="A0A414HUV0"/>
<dbReference type="Pfam" id="PF07030">
    <property type="entry name" value="Phage_Mu_Gp36"/>
    <property type="match status" value="1"/>
</dbReference>
<reference evidence="1 2" key="1">
    <citation type="submission" date="2018-08" db="EMBL/GenBank/DDBJ databases">
        <title>A genome reference for cultivated species of the human gut microbiota.</title>
        <authorList>
            <person name="Zou Y."/>
            <person name="Xue W."/>
            <person name="Luo G."/>
        </authorList>
    </citation>
    <scope>NUCLEOTIDE SEQUENCE [LARGE SCALE GENOMIC DNA]</scope>
    <source>
        <strain evidence="1 2">AM30-26</strain>
    </source>
</reference>
<dbReference type="RefSeq" id="WP_118214312.1">
    <property type="nucleotide sequence ID" value="NZ_QSJP01000001.1"/>
</dbReference>
<organism evidence="1 2">
    <name type="scientific">Bacteroides thetaiotaomicron</name>
    <dbReference type="NCBI Taxonomy" id="818"/>
    <lineage>
        <taxon>Bacteria</taxon>
        <taxon>Pseudomonadati</taxon>
        <taxon>Bacteroidota</taxon>
        <taxon>Bacteroidia</taxon>
        <taxon>Bacteroidales</taxon>
        <taxon>Bacteroidaceae</taxon>
        <taxon>Bacteroides</taxon>
    </lineage>
</organism>
<evidence type="ECO:0000313" key="2">
    <source>
        <dbReference type="Proteomes" id="UP000284785"/>
    </source>
</evidence>